<reference evidence="2" key="1">
    <citation type="submission" date="2023-06" db="EMBL/GenBank/DDBJ databases">
        <title>Survivors Of The Sea: Transcriptome response of Skeletonema marinoi to long-term dormancy.</title>
        <authorList>
            <person name="Pinder M.I.M."/>
            <person name="Kourtchenko O."/>
            <person name="Robertson E.K."/>
            <person name="Larsson T."/>
            <person name="Maumus F."/>
            <person name="Osuna-Cruz C.M."/>
            <person name="Vancaester E."/>
            <person name="Stenow R."/>
            <person name="Vandepoele K."/>
            <person name="Ploug H."/>
            <person name="Bruchert V."/>
            <person name="Godhe A."/>
            <person name="Topel M."/>
        </authorList>
    </citation>
    <scope>NUCLEOTIDE SEQUENCE</scope>
    <source>
        <strain evidence="2">R05AC</strain>
    </source>
</reference>
<dbReference type="AlphaFoldDB" id="A0AAD9DAB4"/>
<organism evidence="2 3">
    <name type="scientific">Skeletonema marinoi</name>
    <dbReference type="NCBI Taxonomy" id="267567"/>
    <lineage>
        <taxon>Eukaryota</taxon>
        <taxon>Sar</taxon>
        <taxon>Stramenopiles</taxon>
        <taxon>Ochrophyta</taxon>
        <taxon>Bacillariophyta</taxon>
        <taxon>Coscinodiscophyceae</taxon>
        <taxon>Thalassiosirophycidae</taxon>
        <taxon>Thalassiosirales</taxon>
        <taxon>Skeletonemataceae</taxon>
        <taxon>Skeletonema</taxon>
        <taxon>Skeletonema marinoi-dohrnii complex</taxon>
    </lineage>
</organism>
<keyword evidence="3" id="KW-1185">Reference proteome</keyword>
<accession>A0AAD9DAB4</accession>
<proteinExistence type="predicted"/>
<feature type="compositionally biased region" description="Basic and acidic residues" evidence="1">
    <location>
        <begin position="59"/>
        <end position="70"/>
    </location>
</feature>
<comment type="caution">
    <text evidence="2">The sequence shown here is derived from an EMBL/GenBank/DDBJ whole genome shotgun (WGS) entry which is preliminary data.</text>
</comment>
<feature type="region of interest" description="Disordered" evidence="1">
    <location>
        <begin position="1"/>
        <end position="70"/>
    </location>
</feature>
<sequence>MSSSKKRTASTASLDSPCWLLEDGPDDDNAAAAAAAEASGKPVRSSPSSCRRRLFKRSSPQERVLRDKKNDPKYLPIDALVDRMVGVRKDQDRAETKELCSKLLEIIQEMKRDDDDALPRSVTVGLGDSIAIVR</sequence>
<evidence type="ECO:0000313" key="2">
    <source>
        <dbReference type="EMBL" id="KAK1740036.1"/>
    </source>
</evidence>
<dbReference type="Proteomes" id="UP001224775">
    <property type="component" value="Unassembled WGS sequence"/>
</dbReference>
<evidence type="ECO:0000256" key="1">
    <source>
        <dbReference type="SAM" id="MobiDB-lite"/>
    </source>
</evidence>
<evidence type="ECO:0000313" key="3">
    <source>
        <dbReference type="Proteomes" id="UP001224775"/>
    </source>
</evidence>
<name>A0AAD9DAB4_9STRA</name>
<protein>
    <submittedName>
        <fullName evidence="2">Uncharacterized protein</fullName>
    </submittedName>
</protein>
<feature type="compositionally biased region" description="Low complexity" evidence="1">
    <location>
        <begin position="30"/>
        <end position="49"/>
    </location>
</feature>
<dbReference type="EMBL" id="JATAAI010000016">
    <property type="protein sequence ID" value="KAK1740036.1"/>
    <property type="molecule type" value="Genomic_DNA"/>
</dbReference>
<gene>
    <name evidence="2" type="ORF">QTG54_008986</name>
</gene>